<dbReference type="GO" id="GO:0016758">
    <property type="term" value="F:hexosyltransferase activity"/>
    <property type="evidence" value="ECO:0007669"/>
    <property type="project" value="InterPro"/>
</dbReference>
<dbReference type="Pfam" id="PF06722">
    <property type="entry name" value="EryCIII-like_C"/>
    <property type="match status" value="1"/>
</dbReference>
<evidence type="ECO:0000259" key="1">
    <source>
        <dbReference type="Pfam" id="PF03033"/>
    </source>
</evidence>
<dbReference type="GO" id="GO:0005975">
    <property type="term" value="P:carbohydrate metabolic process"/>
    <property type="evidence" value="ECO:0007669"/>
    <property type="project" value="InterPro"/>
</dbReference>
<name>A0A543NA62_9ACTN</name>
<dbReference type="InterPro" id="IPR004276">
    <property type="entry name" value="GlycoTrans_28_N"/>
</dbReference>
<proteinExistence type="predicted"/>
<dbReference type="RefSeq" id="WP_246062461.1">
    <property type="nucleotide sequence ID" value="NZ_VFQC01000002.1"/>
</dbReference>
<dbReference type="Gene3D" id="3.40.50.2000">
    <property type="entry name" value="Glycogen Phosphorylase B"/>
    <property type="match status" value="2"/>
</dbReference>
<accession>A0A543NA62</accession>
<keyword evidence="3" id="KW-0808">Transferase</keyword>
<protein>
    <submittedName>
        <fullName evidence="3">Sterol 3beta-glucosyltransferase</fullName>
    </submittedName>
</protein>
<dbReference type="CDD" id="cd03784">
    <property type="entry name" value="GT1_Gtf-like"/>
    <property type="match status" value="1"/>
</dbReference>
<evidence type="ECO:0000259" key="2">
    <source>
        <dbReference type="Pfam" id="PF06722"/>
    </source>
</evidence>
<dbReference type="Proteomes" id="UP000317422">
    <property type="component" value="Unassembled WGS sequence"/>
</dbReference>
<feature type="domain" description="Erythromycin biosynthesis protein CIII-like C-terminal" evidence="2">
    <location>
        <begin position="307"/>
        <end position="409"/>
    </location>
</feature>
<dbReference type="InterPro" id="IPR002213">
    <property type="entry name" value="UDP_glucos_trans"/>
</dbReference>
<dbReference type="FunFam" id="3.40.50.2000:FF:000009">
    <property type="entry name" value="Sterol 3-beta-glucosyltransferase UGT80A2"/>
    <property type="match status" value="1"/>
</dbReference>
<reference evidence="3 4" key="1">
    <citation type="submission" date="2019-06" db="EMBL/GenBank/DDBJ databases">
        <title>Sequencing the genomes of 1000 actinobacteria strains.</title>
        <authorList>
            <person name="Klenk H.-P."/>
        </authorList>
    </citation>
    <scope>NUCLEOTIDE SEQUENCE [LARGE SCALE GENOMIC DNA]</scope>
    <source>
        <strain evidence="3 4">DSM 45015</strain>
    </source>
</reference>
<dbReference type="GO" id="GO:0033072">
    <property type="term" value="P:vancomycin biosynthetic process"/>
    <property type="evidence" value="ECO:0007669"/>
    <property type="project" value="UniProtKB-ARBA"/>
</dbReference>
<dbReference type="Pfam" id="PF03033">
    <property type="entry name" value="Glyco_transf_28"/>
    <property type="match status" value="1"/>
</dbReference>
<dbReference type="EMBL" id="VFQC01000002">
    <property type="protein sequence ID" value="TQN28724.1"/>
    <property type="molecule type" value="Genomic_DNA"/>
</dbReference>
<dbReference type="InterPro" id="IPR010610">
    <property type="entry name" value="EryCIII-like_C"/>
</dbReference>
<dbReference type="GO" id="GO:0008194">
    <property type="term" value="F:UDP-glycosyltransferase activity"/>
    <property type="evidence" value="ECO:0007669"/>
    <property type="project" value="InterPro"/>
</dbReference>
<evidence type="ECO:0000313" key="3">
    <source>
        <dbReference type="EMBL" id="TQN28724.1"/>
    </source>
</evidence>
<organism evidence="3 4">
    <name type="scientific">Haloactinospora alba</name>
    <dbReference type="NCBI Taxonomy" id="405555"/>
    <lineage>
        <taxon>Bacteria</taxon>
        <taxon>Bacillati</taxon>
        <taxon>Actinomycetota</taxon>
        <taxon>Actinomycetes</taxon>
        <taxon>Streptosporangiales</taxon>
        <taxon>Nocardiopsidaceae</taxon>
        <taxon>Haloactinospora</taxon>
    </lineage>
</organism>
<feature type="domain" description="Glycosyltransferase family 28 N-terminal" evidence="1">
    <location>
        <begin position="3"/>
        <end position="87"/>
    </location>
</feature>
<dbReference type="AlphaFoldDB" id="A0A543NA62"/>
<sequence>MRVLLLTHGTRGDVQPFVALAKGLLAAGHEPRLGAPAALGPFVERCGVRFMPLDDGPNRMLDDPERLEPLLDSKSGHSRVRQTVMMLRMMREVRPAMARVLTDMASAAEGGADLVVHQAGIPGHHIAEYLGVPAVPVGLQPVWVPTRAFPNPVLPVRVPAVCNRATYWLSTLASRSFAGVVDTWRRDTLGLPRRRYRHNPLRRPDGTPATLLQAFSRHVVPPPADYPEWVHTTGFWFLDSGEDWAPPRELTEFLAAGQPPVFVGFGSMPNTDPDRVGELIVRAVRRAGLRAVLASGGGGLRVAGSTDDVLPVDQVPHDWMLPRSAAVIHAGGAGTTGAAAVAGLPQVVCPFHLEQRYWAQRMHALGAAPEPSPTRDLDADRLADTLRKAANDHVWTRGAEELAQRVRSEHGLTRAVTLLQSHAPDA</sequence>
<dbReference type="InterPro" id="IPR050426">
    <property type="entry name" value="Glycosyltransferase_28"/>
</dbReference>
<evidence type="ECO:0000313" key="4">
    <source>
        <dbReference type="Proteomes" id="UP000317422"/>
    </source>
</evidence>
<comment type="caution">
    <text evidence="3">The sequence shown here is derived from an EMBL/GenBank/DDBJ whole genome shotgun (WGS) entry which is preliminary data.</text>
</comment>
<keyword evidence="4" id="KW-1185">Reference proteome</keyword>
<dbReference type="PANTHER" id="PTHR48050:SF13">
    <property type="entry name" value="STEROL 3-BETA-GLUCOSYLTRANSFERASE UGT80A2"/>
    <property type="match status" value="1"/>
</dbReference>
<dbReference type="SUPFAM" id="SSF53756">
    <property type="entry name" value="UDP-Glycosyltransferase/glycogen phosphorylase"/>
    <property type="match status" value="1"/>
</dbReference>
<dbReference type="PANTHER" id="PTHR48050">
    <property type="entry name" value="STEROL 3-BETA-GLUCOSYLTRANSFERASE"/>
    <property type="match status" value="1"/>
</dbReference>
<gene>
    <name evidence="3" type="ORF">FHX37_4088</name>
</gene>